<feature type="compositionally biased region" description="Basic and acidic residues" evidence="1">
    <location>
        <begin position="103"/>
        <end position="118"/>
    </location>
</feature>
<evidence type="ECO:0000256" key="2">
    <source>
        <dbReference type="SAM" id="SignalP"/>
    </source>
</evidence>
<reference evidence="3" key="1">
    <citation type="submission" date="2019-08" db="EMBL/GenBank/DDBJ databases">
        <title>Reference gene set and small RNA set construction with multiple tissues from Davidia involucrata Baill.</title>
        <authorList>
            <person name="Yang H."/>
            <person name="Zhou C."/>
            <person name="Li G."/>
            <person name="Wang J."/>
            <person name="Gao P."/>
            <person name="Wang M."/>
            <person name="Wang R."/>
            <person name="Zhao Y."/>
        </authorList>
    </citation>
    <scope>NUCLEOTIDE SEQUENCE</scope>
    <source>
        <tissue evidence="3">Mixed with DoveR01_LX</tissue>
    </source>
</reference>
<sequence>MRSISTFFVLFSILLFANLMDARKDPKDYWKSIMKGEPMPKAIEDLVHLDPPASDLSNEKKELHTPSETINMNRFIKDFDTRPNVIIYHSHVKPKDVKPFIEDFKPRHDTEPEAEKSFAKPVESGI</sequence>
<feature type="signal peptide" evidence="2">
    <location>
        <begin position="1"/>
        <end position="22"/>
    </location>
</feature>
<gene>
    <name evidence="3" type="ORF">Din_047375</name>
</gene>
<protein>
    <submittedName>
        <fullName evidence="3">Putative Organ specific protein</fullName>
    </submittedName>
</protein>
<accession>A0A5B7CBJ7</accession>
<dbReference type="Pfam" id="PF10950">
    <property type="entry name" value="Organ_specific"/>
    <property type="match status" value="1"/>
</dbReference>
<proteinExistence type="predicted"/>
<dbReference type="PANTHER" id="PTHR33731:SF2">
    <property type="entry name" value="ORGAN-SPECIFIC PROTEIN S2-LIKE"/>
    <property type="match status" value="1"/>
</dbReference>
<feature type="chain" id="PRO_5022882322" evidence="2">
    <location>
        <begin position="23"/>
        <end position="126"/>
    </location>
</feature>
<feature type="region of interest" description="Disordered" evidence="1">
    <location>
        <begin position="103"/>
        <end position="126"/>
    </location>
</feature>
<dbReference type="EMBL" id="GHES01047375">
    <property type="protein sequence ID" value="MPA77934.1"/>
    <property type="molecule type" value="Transcribed_RNA"/>
</dbReference>
<evidence type="ECO:0000313" key="3">
    <source>
        <dbReference type="EMBL" id="MPA77934.1"/>
    </source>
</evidence>
<evidence type="ECO:0000256" key="1">
    <source>
        <dbReference type="SAM" id="MobiDB-lite"/>
    </source>
</evidence>
<dbReference type="AlphaFoldDB" id="A0A5B7CBJ7"/>
<keyword evidence="2" id="KW-0732">Signal</keyword>
<organism evidence="3">
    <name type="scientific">Davidia involucrata</name>
    <name type="common">Dove tree</name>
    <dbReference type="NCBI Taxonomy" id="16924"/>
    <lineage>
        <taxon>Eukaryota</taxon>
        <taxon>Viridiplantae</taxon>
        <taxon>Streptophyta</taxon>
        <taxon>Embryophyta</taxon>
        <taxon>Tracheophyta</taxon>
        <taxon>Spermatophyta</taxon>
        <taxon>Magnoliopsida</taxon>
        <taxon>eudicotyledons</taxon>
        <taxon>Gunneridae</taxon>
        <taxon>Pentapetalae</taxon>
        <taxon>asterids</taxon>
        <taxon>Cornales</taxon>
        <taxon>Nyssaceae</taxon>
        <taxon>Davidia</taxon>
    </lineage>
</organism>
<dbReference type="PANTHER" id="PTHR33731">
    <property type="entry name" value="PROTEIN, PUTATIVE-RELATED"/>
    <property type="match status" value="1"/>
</dbReference>
<name>A0A5B7CBJ7_DAVIN</name>
<dbReference type="InterPro" id="IPR024489">
    <property type="entry name" value="Organ_specific_prot"/>
</dbReference>